<name>A0A1S1HFY6_9SPHN</name>
<accession>A0A1S1HFY6</accession>
<evidence type="ECO:0000313" key="2">
    <source>
        <dbReference type="Proteomes" id="UP000179467"/>
    </source>
</evidence>
<dbReference type="AlphaFoldDB" id="A0A1S1HFY6"/>
<gene>
    <name evidence="1" type="ORF">BHE75_02118</name>
</gene>
<dbReference type="SUPFAM" id="SSF51445">
    <property type="entry name" value="(Trans)glycosidases"/>
    <property type="match status" value="1"/>
</dbReference>
<comment type="caution">
    <text evidence="1">The sequence shown here is derived from an EMBL/GenBank/DDBJ whole genome shotgun (WGS) entry which is preliminary data.</text>
</comment>
<proteinExistence type="predicted"/>
<organism evidence="1 2">
    <name type="scientific">Edaphosphingomonas haloaromaticamans</name>
    <dbReference type="NCBI Taxonomy" id="653954"/>
    <lineage>
        <taxon>Bacteria</taxon>
        <taxon>Pseudomonadati</taxon>
        <taxon>Pseudomonadota</taxon>
        <taxon>Alphaproteobacteria</taxon>
        <taxon>Sphingomonadales</taxon>
        <taxon>Rhizorhabdaceae</taxon>
        <taxon>Edaphosphingomonas</taxon>
    </lineage>
</organism>
<evidence type="ECO:0008006" key="3">
    <source>
        <dbReference type="Google" id="ProtNLM"/>
    </source>
</evidence>
<keyword evidence="2" id="KW-1185">Reference proteome</keyword>
<sequence length="500" mass="55083">MVSPVTKLPTAPPPVKPPVTLPPRAAVGINLAGLSTWGGERTLMNLALNSPWKSQRPGVSGWVEMDPSRMDANGDMKALLTSELANKALTPPEGAYGPTATRIRCTWKGKGTLAPGGSAVTNLAKSTDSFEFDWAAANGVTPKSAWVTISKIDTTDPLRKVDCREKDASPTAMFSSKMLESLKGFSVIRFLDWQKVNTNAPVSWARRTTAESTVQNTDQGPAVEIMVALANEAGIDPWFHMHWNADEEYVRRFAEYVRDHLAPGRKVYVEMSNEVWNYNFPVTNQAQAEGVAEGLSPTAGYAMFMRYAEKATWMNKIWTDVFKADPSRLVRIVATQNNNPAAVEMILGFRDTAQYVDAVSTAPYFGGATFAGTRATITDSANIFAFLSEDVDLAISKALKAKVVAQRYGKRYIGYEGGQHVVNRGNPTLVAAINRDPRMYDMYRKYLTAWNSQIGDLMTLYAATGSFDQYGAWGLREYTGQSLAETPKRRAVQDYLSRAY</sequence>
<dbReference type="EMBL" id="MIPT01000001">
    <property type="protein sequence ID" value="OHT20123.1"/>
    <property type="molecule type" value="Genomic_DNA"/>
</dbReference>
<protein>
    <recommendedName>
        <fullName evidence="3">Cellulose-binding protein</fullName>
    </recommendedName>
</protein>
<evidence type="ECO:0000313" key="1">
    <source>
        <dbReference type="EMBL" id="OHT20123.1"/>
    </source>
</evidence>
<dbReference type="Proteomes" id="UP000179467">
    <property type="component" value="Unassembled WGS sequence"/>
</dbReference>
<reference evidence="1 2" key="1">
    <citation type="submission" date="2016-09" db="EMBL/GenBank/DDBJ databases">
        <title>Metabolic pathway, cell adaptation mechanisms and a novel monoxygenase revealed through proteogenomic-transcription analysis of a Sphingomonas haloaromaticamans strain degrading the fungicide ortho-phenylphenol.</title>
        <authorList>
            <person name="Perruchon C."/>
            <person name="Papadopoulou E.S."/>
            <person name="Rousidou C."/>
            <person name="Vasileiadis S."/>
            <person name="Tanou G."/>
            <person name="Amoutzias G."/>
            <person name="Molassiotis A."/>
            <person name="Karpouzas D.G."/>
        </authorList>
    </citation>
    <scope>NUCLEOTIDE SEQUENCE [LARGE SCALE GENOMIC DNA]</scope>
    <source>
        <strain evidence="1 2">P3</strain>
    </source>
</reference>
<dbReference type="InterPro" id="IPR017853">
    <property type="entry name" value="GH"/>
</dbReference>